<protein>
    <submittedName>
        <fullName evidence="1">Uncharacterized protein</fullName>
    </submittedName>
</protein>
<sequence length="189" mass="21076">MRCGKDRHLSFREKVLGVESGEVVERTMHECHVSVSCAQETCLLADLAQEHLNRCRTGCVGMCIEQGSQQLVGCSRLRREHKRPPRITGTPRAARGCSDRVESRCGLSAQDLTRFRECDAATVPIEEPDAETTLQLADRPRQRRLRNPESLGGPSEVQLLGHREVIAQLPSLQLPHQSSQPVIPHGYHS</sequence>
<keyword evidence="2" id="KW-1185">Reference proteome</keyword>
<gene>
    <name evidence="1" type="ORF">GCM10023169_34070</name>
</gene>
<name>A0ABP8LLG0_9MICO</name>
<dbReference type="EMBL" id="BAABGN010000013">
    <property type="protein sequence ID" value="GAA4430553.1"/>
    <property type="molecule type" value="Genomic_DNA"/>
</dbReference>
<evidence type="ECO:0000313" key="2">
    <source>
        <dbReference type="Proteomes" id="UP001500622"/>
    </source>
</evidence>
<organism evidence="1 2">
    <name type="scientific">Georgenia halophila</name>
    <dbReference type="NCBI Taxonomy" id="620889"/>
    <lineage>
        <taxon>Bacteria</taxon>
        <taxon>Bacillati</taxon>
        <taxon>Actinomycetota</taxon>
        <taxon>Actinomycetes</taxon>
        <taxon>Micrococcales</taxon>
        <taxon>Bogoriellaceae</taxon>
        <taxon>Georgenia</taxon>
    </lineage>
</organism>
<accession>A0ABP8LLG0</accession>
<comment type="caution">
    <text evidence="1">The sequence shown here is derived from an EMBL/GenBank/DDBJ whole genome shotgun (WGS) entry which is preliminary data.</text>
</comment>
<proteinExistence type="predicted"/>
<dbReference type="Proteomes" id="UP001500622">
    <property type="component" value="Unassembled WGS sequence"/>
</dbReference>
<reference evidence="2" key="1">
    <citation type="journal article" date="2019" name="Int. J. Syst. Evol. Microbiol.">
        <title>The Global Catalogue of Microorganisms (GCM) 10K type strain sequencing project: providing services to taxonomists for standard genome sequencing and annotation.</title>
        <authorList>
            <consortium name="The Broad Institute Genomics Platform"/>
            <consortium name="The Broad Institute Genome Sequencing Center for Infectious Disease"/>
            <person name="Wu L."/>
            <person name="Ma J."/>
        </authorList>
    </citation>
    <scope>NUCLEOTIDE SEQUENCE [LARGE SCALE GENOMIC DNA]</scope>
    <source>
        <strain evidence="2">JCM 17810</strain>
    </source>
</reference>
<evidence type="ECO:0000313" key="1">
    <source>
        <dbReference type="EMBL" id="GAA4430553.1"/>
    </source>
</evidence>